<evidence type="ECO:0000256" key="2">
    <source>
        <dbReference type="ARBA" id="ARBA00023002"/>
    </source>
</evidence>
<evidence type="ECO:0000313" key="6">
    <source>
        <dbReference type="Proteomes" id="UP000221101"/>
    </source>
</evidence>
<gene>
    <name evidence="5" type="ORF">Xkoz_02528</name>
</gene>
<evidence type="ECO:0000313" key="5">
    <source>
        <dbReference type="EMBL" id="PHM72133.1"/>
    </source>
</evidence>
<dbReference type="InterPro" id="IPR042098">
    <property type="entry name" value="TauD-like_sf"/>
</dbReference>
<dbReference type="GO" id="GO:0017000">
    <property type="term" value="P:antibiotic biosynthetic process"/>
    <property type="evidence" value="ECO:0007669"/>
    <property type="project" value="UniProtKB-KW"/>
</dbReference>
<organism evidence="5 6">
    <name type="scientific">Xenorhabdus kozodoii</name>
    <dbReference type="NCBI Taxonomy" id="351676"/>
    <lineage>
        <taxon>Bacteria</taxon>
        <taxon>Pseudomonadati</taxon>
        <taxon>Pseudomonadota</taxon>
        <taxon>Gammaproteobacteria</taxon>
        <taxon>Enterobacterales</taxon>
        <taxon>Morganellaceae</taxon>
        <taxon>Xenorhabdus</taxon>
    </lineage>
</organism>
<dbReference type="GO" id="GO:0033758">
    <property type="term" value="F:clavaminate synthase activity"/>
    <property type="evidence" value="ECO:0007669"/>
    <property type="project" value="UniProtKB-EC"/>
</dbReference>
<dbReference type="Proteomes" id="UP000221101">
    <property type="component" value="Unassembled WGS sequence"/>
</dbReference>
<feature type="domain" description="TauD/TfdA-like" evidence="4">
    <location>
        <begin position="339"/>
        <end position="533"/>
    </location>
</feature>
<dbReference type="SUPFAM" id="SSF51197">
    <property type="entry name" value="Clavaminate synthase-like"/>
    <property type="match status" value="1"/>
</dbReference>
<protein>
    <submittedName>
        <fullName evidence="5">Clavaminate synthase</fullName>
        <ecNumber evidence="5">1.14.11.21</ecNumber>
    </submittedName>
</protein>
<dbReference type="PANTHER" id="PTHR10696">
    <property type="entry name" value="GAMMA-BUTYROBETAINE HYDROXYLASE-RELATED"/>
    <property type="match status" value="1"/>
</dbReference>
<proteinExistence type="predicted"/>
<dbReference type="RefSeq" id="WP_099142490.1">
    <property type="nucleotide sequence ID" value="NZ_CAWNOR010000050.1"/>
</dbReference>
<dbReference type="EMBL" id="NJCX01000017">
    <property type="protein sequence ID" value="PHM72133.1"/>
    <property type="molecule type" value="Genomic_DNA"/>
</dbReference>
<keyword evidence="3" id="KW-0045">Antibiotic biosynthesis</keyword>
<name>A0A2D0L901_9GAMM</name>
<keyword evidence="6" id="KW-1185">Reference proteome</keyword>
<dbReference type="EC" id="1.14.11.21" evidence="5"/>
<dbReference type="AlphaFoldDB" id="A0A2D0L901"/>
<dbReference type="InterPro" id="IPR050411">
    <property type="entry name" value="AlphaKG_dependent_hydroxylases"/>
</dbReference>
<evidence type="ECO:0000259" key="4">
    <source>
        <dbReference type="Pfam" id="PF02668"/>
    </source>
</evidence>
<dbReference type="OrthoDB" id="480112at2"/>
<comment type="caution">
    <text evidence="5">The sequence shown here is derived from an EMBL/GenBank/DDBJ whole genome shotgun (WGS) entry which is preliminary data.</text>
</comment>
<dbReference type="Gene3D" id="3.60.130.10">
    <property type="entry name" value="Clavaminate synthase-like"/>
    <property type="match status" value="1"/>
</dbReference>
<evidence type="ECO:0000256" key="1">
    <source>
        <dbReference type="ARBA" id="ARBA00001954"/>
    </source>
</evidence>
<accession>A0A2D0L901</accession>
<dbReference type="Pfam" id="PF02668">
    <property type="entry name" value="TauD"/>
    <property type="match status" value="1"/>
</dbReference>
<comment type="cofactor">
    <cofactor evidence="1">
        <name>Fe(2+)</name>
        <dbReference type="ChEBI" id="CHEBI:29033"/>
    </cofactor>
</comment>
<dbReference type="PANTHER" id="PTHR10696:SF56">
    <property type="entry name" value="TAUD_TFDA-LIKE DOMAIN-CONTAINING PROTEIN"/>
    <property type="match status" value="1"/>
</dbReference>
<keyword evidence="2 5" id="KW-0560">Oxidoreductase</keyword>
<sequence>MKGRRLCVVYDDSFYNKLGGNNIAKNSFYNVVCFFKYYNFYVCNMHYYMSKGNALSDIDILLTTNDVSQHDLEEQPKSSIIFSLSDIYSHAKNNSMNKYVVTKNIEFENKKFNYLNQLNGEIEIIYEGEEFHLHGNYVRHFVDYDGWQDFIKYNDFVIGVKKEIGNKKFYYLGLLNTYSSFYFAKCENEAFLKKMIGDIIDNDQREFYFQSGMNFSNSIIKYKEPDTTRDLSEIKGDHIIYVDNEKLLRKGFYGDKLNSPYNDLDKFLSESFKRITFLNQELIESLYNFKNHGNDYGVLLLKGLNFDDVLPPTPSHALNYPDRGNFYGELWLAMVSEFLGYAVGYSQEKNGNIFQNLVPNIKKEFLLSSESSKKELDFHTEIAFHPLMCDYVLLYCLRQDHEKSARTFIASAKMMLRDLSFREIRLLFEPLFITGIDYSYGSPNGVKGNGPMTSILYGNPNDPYMIYDLDLMKGLNSEAEFVLDKLKKIANKHKYWVALEAGDLLIIDNNRCVHGRSEFIPRYDGYDRWLLRTCVLTNIKQASHDILEESRIINTRFVI</sequence>
<evidence type="ECO:0000256" key="3">
    <source>
        <dbReference type="ARBA" id="ARBA00023194"/>
    </source>
</evidence>
<reference evidence="5 6" key="1">
    <citation type="journal article" date="2017" name="Nat. Microbiol.">
        <title>Natural product diversity associated with the nematode symbionts Photorhabdus and Xenorhabdus.</title>
        <authorList>
            <person name="Tobias N.J."/>
            <person name="Wolff H."/>
            <person name="Djahanschiri B."/>
            <person name="Grundmann F."/>
            <person name="Kronenwerth M."/>
            <person name="Shi Y.M."/>
            <person name="Simonyi S."/>
            <person name="Grun P."/>
            <person name="Shapiro-Ilan D."/>
            <person name="Pidot S.J."/>
            <person name="Stinear T.P."/>
            <person name="Ebersberger I."/>
            <person name="Bode H.B."/>
        </authorList>
    </citation>
    <scope>NUCLEOTIDE SEQUENCE [LARGE SCALE GENOMIC DNA]</scope>
    <source>
        <strain evidence="5 6">DSM 17907</strain>
    </source>
</reference>
<dbReference type="InterPro" id="IPR003819">
    <property type="entry name" value="TauD/TfdA-like"/>
</dbReference>